<name>A0A549YGD1_9BACI</name>
<gene>
    <name evidence="1" type="ORF">FH966_03770</name>
</gene>
<reference evidence="1 2" key="1">
    <citation type="submission" date="2019-07" db="EMBL/GenBank/DDBJ databases">
        <title>Genomic analysis of Lentibacillus sp. NKC851-2.</title>
        <authorList>
            <person name="Oh Y.J."/>
        </authorList>
    </citation>
    <scope>NUCLEOTIDE SEQUENCE [LARGE SCALE GENOMIC DNA]</scope>
    <source>
        <strain evidence="1 2">NKC851-2</strain>
    </source>
</reference>
<proteinExistence type="predicted"/>
<evidence type="ECO:0000313" key="1">
    <source>
        <dbReference type="EMBL" id="TRM10908.1"/>
    </source>
</evidence>
<dbReference type="Proteomes" id="UP000319280">
    <property type="component" value="Unassembled WGS sequence"/>
</dbReference>
<dbReference type="RefSeq" id="WP_185959622.1">
    <property type="nucleotide sequence ID" value="NZ_VJMZ01000001.1"/>
</dbReference>
<comment type="caution">
    <text evidence="1">The sequence shown here is derived from an EMBL/GenBank/DDBJ whole genome shotgun (WGS) entry which is preliminary data.</text>
</comment>
<accession>A0A549YGD1</accession>
<keyword evidence="2" id="KW-1185">Reference proteome</keyword>
<protein>
    <submittedName>
        <fullName evidence="1">Uncharacterized protein</fullName>
    </submittedName>
</protein>
<dbReference type="EMBL" id="VJMZ01000001">
    <property type="protein sequence ID" value="TRM10908.1"/>
    <property type="molecule type" value="Genomic_DNA"/>
</dbReference>
<evidence type="ECO:0000313" key="2">
    <source>
        <dbReference type="Proteomes" id="UP000319280"/>
    </source>
</evidence>
<sequence length="60" mass="6981">MLLESMTISNDHDMFMEILDLCSILKVSSRQRQKPGNAIILVKILTQLWMILDDFVVLFL</sequence>
<organism evidence="1 2">
    <name type="scientific">Lentibacillus cibarius</name>
    <dbReference type="NCBI Taxonomy" id="2583219"/>
    <lineage>
        <taxon>Bacteria</taxon>
        <taxon>Bacillati</taxon>
        <taxon>Bacillota</taxon>
        <taxon>Bacilli</taxon>
        <taxon>Bacillales</taxon>
        <taxon>Bacillaceae</taxon>
        <taxon>Lentibacillus</taxon>
    </lineage>
</organism>
<dbReference type="AlphaFoldDB" id="A0A549YGD1"/>